<proteinExistence type="predicted"/>
<gene>
    <name evidence="1" type="ORF">P378_15845</name>
</gene>
<dbReference type="RefSeq" id="WP_274378733.1">
    <property type="nucleotide sequence ID" value="NZ_AWQQ01000091.1"/>
</dbReference>
<dbReference type="Proteomes" id="UP000222564">
    <property type="component" value="Unassembled WGS sequence"/>
</dbReference>
<dbReference type="AlphaFoldDB" id="A0A2C6MD17"/>
<reference evidence="1 2" key="1">
    <citation type="submission" date="2013-09" db="EMBL/GenBank/DDBJ databases">
        <title>Biodegradation of hydrocarbons in the deep terrestrial subsurface : characterization of a microbial consortium composed of two Desulfotomaculum species originating from a deep geological formation.</title>
        <authorList>
            <person name="Aullo T."/>
            <person name="Berlendis S."/>
            <person name="Lascourreges J.-F."/>
            <person name="Dessort D."/>
            <person name="Saint-Laurent S."/>
            <person name="Schraauwers B."/>
            <person name="Mas J."/>
            <person name="Magot M."/>
            <person name="Ranchou-Peyruse A."/>
        </authorList>
    </citation>
    <scope>NUCLEOTIDE SEQUENCE [LARGE SCALE GENOMIC DNA]</scope>
    <source>
        <strain evidence="1 2">Bs107</strain>
    </source>
</reference>
<protein>
    <submittedName>
        <fullName evidence="1">Uncharacterized protein</fullName>
    </submittedName>
</protein>
<evidence type="ECO:0000313" key="2">
    <source>
        <dbReference type="Proteomes" id="UP000222564"/>
    </source>
</evidence>
<accession>A0A2C6MD17</accession>
<name>A0A2C6MD17_9FIRM</name>
<comment type="caution">
    <text evidence="1">The sequence shown here is derived from an EMBL/GenBank/DDBJ whole genome shotgun (WGS) entry which is preliminary data.</text>
</comment>
<dbReference type="EMBL" id="AWQQ01000091">
    <property type="protein sequence ID" value="PHJ37482.1"/>
    <property type="molecule type" value="Genomic_DNA"/>
</dbReference>
<evidence type="ECO:0000313" key="1">
    <source>
        <dbReference type="EMBL" id="PHJ37482.1"/>
    </source>
</evidence>
<organism evidence="1 2">
    <name type="scientific">Desulforamulus profundi</name>
    <dbReference type="NCBI Taxonomy" id="1383067"/>
    <lineage>
        <taxon>Bacteria</taxon>
        <taxon>Bacillati</taxon>
        <taxon>Bacillota</taxon>
        <taxon>Clostridia</taxon>
        <taxon>Eubacteriales</taxon>
        <taxon>Peptococcaceae</taxon>
        <taxon>Desulforamulus</taxon>
    </lineage>
</organism>
<sequence length="40" mass="4616">MAKEKPMEKGFAGINYRATSGKVLRNNFLNVPEKNEYKNK</sequence>
<keyword evidence="2" id="KW-1185">Reference proteome</keyword>